<feature type="compositionally biased region" description="Polar residues" evidence="1">
    <location>
        <begin position="1"/>
        <end position="11"/>
    </location>
</feature>
<dbReference type="InterPro" id="IPR020108">
    <property type="entry name" value="Spore_coat_CotD"/>
</dbReference>
<proteinExistence type="predicted"/>
<dbReference type="RefSeq" id="WP_147208316.1">
    <property type="nucleotide sequence ID" value="NZ_BJYM01000002.1"/>
</dbReference>
<keyword evidence="3" id="KW-1185">Reference proteome</keyword>
<feature type="region of interest" description="Disordered" evidence="1">
    <location>
        <begin position="63"/>
        <end position="109"/>
    </location>
</feature>
<evidence type="ECO:0000313" key="3">
    <source>
        <dbReference type="Proteomes" id="UP000321558"/>
    </source>
</evidence>
<name>A0A511ZE98_9BACI</name>
<feature type="region of interest" description="Disordered" evidence="1">
    <location>
        <begin position="1"/>
        <end position="22"/>
    </location>
</feature>
<gene>
    <name evidence="2" type="ORF">OSO01_05130</name>
</gene>
<evidence type="ECO:0008006" key="4">
    <source>
        <dbReference type="Google" id="ProtNLM"/>
    </source>
</evidence>
<feature type="compositionally biased region" description="Pro residues" evidence="1">
    <location>
        <begin position="99"/>
        <end position="109"/>
    </location>
</feature>
<reference evidence="2 3" key="1">
    <citation type="submission" date="2019-07" db="EMBL/GenBank/DDBJ databases">
        <title>Whole genome shotgun sequence of Oceanobacillus sojae NBRC 105379.</title>
        <authorList>
            <person name="Hosoyama A."/>
            <person name="Uohara A."/>
            <person name="Ohji S."/>
            <person name="Ichikawa N."/>
        </authorList>
    </citation>
    <scope>NUCLEOTIDE SEQUENCE [LARGE SCALE GENOMIC DNA]</scope>
    <source>
        <strain evidence="2 3">NBRC 105379</strain>
    </source>
</reference>
<dbReference type="Pfam" id="PF11122">
    <property type="entry name" value="Spore-coat_CotD"/>
    <property type="match status" value="1"/>
</dbReference>
<dbReference type="EMBL" id="BJYM01000002">
    <property type="protein sequence ID" value="GEN85774.1"/>
    <property type="molecule type" value="Genomic_DNA"/>
</dbReference>
<feature type="compositionally biased region" description="Pro residues" evidence="1">
    <location>
        <begin position="71"/>
        <end position="81"/>
    </location>
</feature>
<dbReference type="Proteomes" id="UP000321558">
    <property type="component" value="Unassembled WGS sequence"/>
</dbReference>
<evidence type="ECO:0000256" key="1">
    <source>
        <dbReference type="SAM" id="MobiDB-lite"/>
    </source>
</evidence>
<organism evidence="2 3">
    <name type="scientific">Oceanobacillus sojae</name>
    <dbReference type="NCBI Taxonomy" id="582851"/>
    <lineage>
        <taxon>Bacteria</taxon>
        <taxon>Bacillati</taxon>
        <taxon>Bacillota</taxon>
        <taxon>Bacilli</taxon>
        <taxon>Bacillales</taxon>
        <taxon>Bacillaceae</taxon>
        <taxon>Oceanobacillus</taxon>
    </lineage>
</organism>
<protein>
    <recommendedName>
        <fullName evidence="4">Spore coat protein D</fullName>
    </recommendedName>
</protein>
<dbReference type="OrthoDB" id="2455195at2"/>
<dbReference type="AlphaFoldDB" id="A0A511ZE98"/>
<accession>A0A511ZE98</accession>
<comment type="caution">
    <text evidence="2">The sequence shown here is derived from an EMBL/GenBank/DDBJ whole genome shotgun (WGS) entry which is preliminary data.</text>
</comment>
<evidence type="ECO:0000313" key="2">
    <source>
        <dbReference type="EMBL" id="GEN85774.1"/>
    </source>
</evidence>
<sequence>MQGRGQFNQQRPNEKTIVHPTKHQYVHTSSEAVVNHIHPMHTTYVNHHSIKNQYRQPYGKEVFMGRQHSGPRPPFLSPPMGLPGQIPPGLNGEMGRHPGAPPWRRPGMW</sequence>